<comment type="caution">
    <text evidence="3">The sequence shown here is derived from an EMBL/GenBank/DDBJ whole genome shotgun (WGS) entry which is preliminary data.</text>
</comment>
<keyword evidence="2" id="KW-1133">Transmembrane helix</keyword>
<keyword evidence="2" id="KW-0812">Transmembrane</keyword>
<evidence type="ECO:0000256" key="2">
    <source>
        <dbReference type="SAM" id="Phobius"/>
    </source>
</evidence>
<protein>
    <recommendedName>
        <fullName evidence="5">Integral membrane protein</fullName>
    </recommendedName>
</protein>
<name>A0ABW0BIH5_9ACTN</name>
<evidence type="ECO:0000256" key="1">
    <source>
        <dbReference type="SAM" id="MobiDB-lite"/>
    </source>
</evidence>
<feature type="transmembrane region" description="Helical" evidence="2">
    <location>
        <begin position="250"/>
        <end position="269"/>
    </location>
</feature>
<feature type="compositionally biased region" description="Low complexity" evidence="1">
    <location>
        <begin position="479"/>
        <end position="495"/>
    </location>
</feature>
<evidence type="ECO:0000313" key="4">
    <source>
        <dbReference type="Proteomes" id="UP001596087"/>
    </source>
</evidence>
<feature type="transmembrane region" description="Helical" evidence="2">
    <location>
        <begin position="281"/>
        <end position="301"/>
    </location>
</feature>
<evidence type="ECO:0000313" key="3">
    <source>
        <dbReference type="EMBL" id="MFC5177085.1"/>
    </source>
</evidence>
<keyword evidence="4" id="KW-1185">Reference proteome</keyword>
<keyword evidence="2" id="KW-0472">Membrane</keyword>
<evidence type="ECO:0008006" key="5">
    <source>
        <dbReference type="Google" id="ProtNLM"/>
    </source>
</evidence>
<dbReference type="RefSeq" id="WP_378589832.1">
    <property type="nucleotide sequence ID" value="NZ_JBHSKD010000009.1"/>
</dbReference>
<proteinExistence type="predicted"/>
<feature type="transmembrane region" description="Helical" evidence="2">
    <location>
        <begin position="329"/>
        <end position="348"/>
    </location>
</feature>
<reference evidence="4" key="1">
    <citation type="journal article" date="2019" name="Int. J. Syst. Evol. Microbiol.">
        <title>The Global Catalogue of Microorganisms (GCM) 10K type strain sequencing project: providing services to taxonomists for standard genome sequencing and annotation.</title>
        <authorList>
            <consortium name="The Broad Institute Genomics Platform"/>
            <consortium name="The Broad Institute Genome Sequencing Center for Infectious Disease"/>
            <person name="Wu L."/>
            <person name="Ma J."/>
        </authorList>
    </citation>
    <scope>NUCLEOTIDE SEQUENCE [LARGE SCALE GENOMIC DNA]</scope>
    <source>
        <strain evidence="4">DFY41</strain>
    </source>
</reference>
<feature type="transmembrane region" description="Helical" evidence="2">
    <location>
        <begin position="413"/>
        <end position="433"/>
    </location>
</feature>
<dbReference type="EMBL" id="JBHSKD010000009">
    <property type="protein sequence ID" value="MFC5177085.1"/>
    <property type="molecule type" value="Genomic_DNA"/>
</dbReference>
<gene>
    <name evidence="3" type="ORF">ACFPGP_10405</name>
</gene>
<dbReference type="Proteomes" id="UP001596087">
    <property type="component" value="Unassembled WGS sequence"/>
</dbReference>
<feature type="transmembrane region" description="Helical" evidence="2">
    <location>
        <begin position="391"/>
        <end position="407"/>
    </location>
</feature>
<feature type="transmembrane region" description="Helical" evidence="2">
    <location>
        <begin position="49"/>
        <end position="68"/>
    </location>
</feature>
<accession>A0ABW0BIH5</accession>
<sequence>MSQDEPTTPTSTDEVAQLRARVAELEADVARTERHGTHDRHRIRSTASAVLIILAIVLAPLSVVSVWASNQISDTDRYVATMAPIAEDPGVQAAITDEVTTAIMEKLQVQEVTEQLLTTLASGDRVPPSVAALAPGLAVPLTSGIESFTHDQVAKFVASPEFQVVWNEVNRTAHEQVVALLSGDQSGALSAQGDQITLNLAPIIEKVKQRLVDQGFTIAQNLPAIDRSFVLVESSSISDMQLAYRVLNTLGVWLPILALVLLAAGIALAGDRRRALLRGSFGIVASVVVVGALLTLVRVLYVESTPAGILTPETAGNVFDELVRFLRSGLRYVGVLFLVLGLAAFVTGPSSGAVRTRHTLAGGIGAARRSAARAGFRTGGFGTWLHAHRRLLVTGVLVLAGVLLMSWTRPTGWTVVGITIAVLVVLAVLEFLATPPGEAEALAEELDEGREDTLPLEVRPAGSADDEPTAELAGTGSSTPGAPDDPAGTTGPTTS</sequence>
<feature type="region of interest" description="Disordered" evidence="1">
    <location>
        <begin position="445"/>
        <end position="495"/>
    </location>
</feature>
<organism evidence="3 4">
    <name type="scientific">Nocardioides taihuensis</name>
    <dbReference type="NCBI Taxonomy" id="1835606"/>
    <lineage>
        <taxon>Bacteria</taxon>
        <taxon>Bacillati</taxon>
        <taxon>Actinomycetota</taxon>
        <taxon>Actinomycetes</taxon>
        <taxon>Propionibacteriales</taxon>
        <taxon>Nocardioidaceae</taxon>
        <taxon>Nocardioides</taxon>
    </lineage>
</organism>